<dbReference type="GO" id="GO:0003677">
    <property type="term" value="F:DNA binding"/>
    <property type="evidence" value="ECO:0007669"/>
    <property type="project" value="UniProtKB-KW"/>
</dbReference>
<comment type="caution">
    <text evidence="5">The sequence shown here is derived from an EMBL/GenBank/DDBJ whole genome shotgun (WGS) entry which is preliminary data.</text>
</comment>
<dbReference type="InterPro" id="IPR051081">
    <property type="entry name" value="HTH_MetalResp_TranReg"/>
</dbReference>
<evidence type="ECO:0000259" key="4">
    <source>
        <dbReference type="PROSITE" id="PS50987"/>
    </source>
</evidence>
<reference evidence="5 6" key="1">
    <citation type="submission" date="2018-05" db="EMBL/GenBank/DDBJ databases">
        <title>Genomic Encyclopedia of Archaeal and Bacterial Type Strains, Phase II (KMG-II): from individual species to whole genera.</title>
        <authorList>
            <person name="Goeker M."/>
        </authorList>
    </citation>
    <scope>NUCLEOTIDE SEQUENCE [LARGE SCALE GENOMIC DNA]</scope>
    <source>
        <strain evidence="5 6">DSM 45184</strain>
    </source>
</reference>
<keyword evidence="6" id="KW-1185">Reference proteome</keyword>
<protein>
    <submittedName>
        <fullName evidence="5">DNA-binding transcriptional ArsR family regulator</fullName>
    </submittedName>
</protein>
<dbReference type="OrthoDB" id="9806976at2"/>
<dbReference type="SMART" id="SM00418">
    <property type="entry name" value="HTH_ARSR"/>
    <property type="match status" value="1"/>
</dbReference>
<dbReference type="EMBL" id="QGGR01000001">
    <property type="protein sequence ID" value="PWK52290.1"/>
    <property type="molecule type" value="Genomic_DNA"/>
</dbReference>
<evidence type="ECO:0000256" key="1">
    <source>
        <dbReference type="ARBA" id="ARBA00023015"/>
    </source>
</evidence>
<evidence type="ECO:0000256" key="3">
    <source>
        <dbReference type="ARBA" id="ARBA00023163"/>
    </source>
</evidence>
<evidence type="ECO:0000256" key="2">
    <source>
        <dbReference type="ARBA" id="ARBA00023125"/>
    </source>
</evidence>
<dbReference type="RefSeq" id="WP_109588696.1">
    <property type="nucleotide sequence ID" value="NZ_BONA01000018.1"/>
</dbReference>
<dbReference type="NCBIfam" id="NF033788">
    <property type="entry name" value="HTH_metalloreg"/>
    <property type="match status" value="1"/>
</dbReference>
<dbReference type="InterPro" id="IPR036390">
    <property type="entry name" value="WH_DNA-bd_sf"/>
</dbReference>
<accession>A0A316FXM6</accession>
<dbReference type="CDD" id="cd00090">
    <property type="entry name" value="HTH_ARSR"/>
    <property type="match status" value="1"/>
</dbReference>
<name>A0A316FXM6_9ACTN</name>
<dbReference type="PANTHER" id="PTHR33154">
    <property type="entry name" value="TRANSCRIPTIONAL REGULATOR, ARSR FAMILY"/>
    <property type="match status" value="1"/>
</dbReference>
<evidence type="ECO:0000313" key="6">
    <source>
        <dbReference type="Proteomes" id="UP000245697"/>
    </source>
</evidence>
<organism evidence="5 6">
    <name type="scientific">Actinoplanes xinjiangensis</name>
    <dbReference type="NCBI Taxonomy" id="512350"/>
    <lineage>
        <taxon>Bacteria</taxon>
        <taxon>Bacillati</taxon>
        <taxon>Actinomycetota</taxon>
        <taxon>Actinomycetes</taxon>
        <taxon>Micromonosporales</taxon>
        <taxon>Micromonosporaceae</taxon>
        <taxon>Actinoplanes</taxon>
    </lineage>
</organism>
<dbReference type="Pfam" id="PF12840">
    <property type="entry name" value="HTH_20"/>
    <property type="match status" value="1"/>
</dbReference>
<keyword evidence="2 5" id="KW-0238">DNA-binding</keyword>
<dbReference type="Gene3D" id="1.10.10.10">
    <property type="entry name" value="Winged helix-like DNA-binding domain superfamily/Winged helix DNA-binding domain"/>
    <property type="match status" value="1"/>
</dbReference>
<dbReference type="PANTHER" id="PTHR33154:SF33">
    <property type="entry name" value="TRANSCRIPTIONAL REPRESSOR SDPR"/>
    <property type="match status" value="1"/>
</dbReference>
<gene>
    <name evidence="5" type="ORF">BC793_101299</name>
</gene>
<keyword evidence="1" id="KW-0805">Transcription regulation</keyword>
<dbReference type="Proteomes" id="UP000245697">
    <property type="component" value="Unassembled WGS sequence"/>
</dbReference>
<dbReference type="InterPro" id="IPR011991">
    <property type="entry name" value="ArsR-like_HTH"/>
</dbReference>
<dbReference type="AlphaFoldDB" id="A0A316FXM6"/>
<dbReference type="PROSITE" id="PS50987">
    <property type="entry name" value="HTH_ARSR_2"/>
    <property type="match status" value="1"/>
</dbReference>
<feature type="domain" description="HTH arsR-type" evidence="4">
    <location>
        <begin position="1"/>
        <end position="90"/>
    </location>
</feature>
<dbReference type="GO" id="GO:0003700">
    <property type="term" value="F:DNA-binding transcription factor activity"/>
    <property type="evidence" value="ECO:0007669"/>
    <property type="project" value="InterPro"/>
</dbReference>
<proteinExistence type="predicted"/>
<dbReference type="InterPro" id="IPR001845">
    <property type="entry name" value="HTH_ArsR_DNA-bd_dom"/>
</dbReference>
<sequence>MHAFDVLGDPVRRRILELLAEGEQTSGAVTAVIRAEFGITQPAVSQHLRVLRDNGFATVRPDGARRLYAVDHTALRQVDEWLAPFRRFWTPHLSAMATEVARGKRLRRLGEGVGTNDARSAR</sequence>
<evidence type="ECO:0000313" key="5">
    <source>
        <dbReference type="EMBL" id="PWK52290.1"/>
    </source>
</evidence>
<dbReference type="SUPFAM" id="SSF46785">
    <property type="entry name" value="Winged helix' DNA-binding domain"/>
    <property type="match status" value="1"/>
</dbReference>
<keyword evidence="3" id="KW-0804">Transcription</keyword>
<dbReference type="InterPro" id="IPR036388">
    <property type="entry name" value="WH-like_DNA-bd_sf"/>
</dbReference>